<keyword evidence="1" id="KW-0812">Transmembrane</keyword>
<dbReference type="EMBL" id="JH021394">
    <property type="protein sequence ID" value="EGV91260.1"/>
    <property type="molecule type" value="Genomic_DNA"/>
</dbReference>
<protein>
    <submittedName>
        <fullName evidence="2">Uncharacterized protein</fullName>
    </submittedName>
</protein>
<dbReference type="Proteomes" id="UP000001075">
    <property type="component" value="Unassembled WGS sequence"/>
</dbReference>
<keyword evidence="1" id="KW-0472">Membrane</keyword>
<evidence type="ECO:0000256" key="1">
    <source>
        <dbReference type="SAM" id="Phobius"/>
    </source>
</evidence>
<organism evidence="2 3">
    <name type="scientific">Cricetulus griseus</name>
    <name type="common">Chinese hamster</name>
    <name type="synonym">Cricetulus barabensis griseus</name>
    <dbReference type="NCBI Taxonomy" id="10029"/>
    <lineage>
        <taxon>Eukaryota</taxon>
        <taxon>Metazoa</taxon>
        <taxon>Chordata</taxon>
        <taxon>Craniata</taxon>
        <taxon>Vertebrata</taxon>
        <taxon>Euteleostomi</taxon>
        <taxon>Mammalia</taxon>
        <taxon>Eutheria</taxon>
        <taxon>Euarchontoglires</taxon>
        <taxon>Glires</taxon>
        <taxon>Rodentia</taxon>
        <taxon>Myomorpha</taxon>
        <taxon>Muroidea</taxon>
        <taxon>Cricetidae</taxon>
        <taxon>Cricetinae</taxon>
        <taxon>Cricetulus</taxon>
    </lineage>
</organism>
<reference evidence="3" key="1">
    <citation type="journal article" date="2011" name="Nat. Biotechnol.">
        <title>The genomic sequence of the Chinese hamster ovary (CHO)-K1 cell line.</title>
        <authorList>
            <person name="Xu X."/>
            <person name="Nagarajan H."/>
            <person name="Lewis N.E."/>
            <person name="Pan S."/>
            <person name="Cai Z."/>
            <person name="Liu X."/>
            <person name="Chen W."/>
            <person name="Xie M."/>
            <person name="Wang W."/>
            <person name="Hammond S."/>
            <person name="Andersen M.R."/>
            <person name="Neff N."/>
            <person name="Passarelli B."/>
            <person name="Koh W."/>
            <person name="Fan H.C."/>
            <person name="Wang J."/>
            <person name="Gui Y."/>
            <person name="Lee K.H."/>
            <person name="Betenbaugh M.J."/>
            <person name="Quake S.R."/>
            <person name="Famili I."/>
            <person name="Palsson B.O."/>
            <person name="Wang J."/>
        </authorList>
    </citation>
    <scope>NUCLEOTIDE SEQUENCE [LARGE SCALE GENOMIC DNA]</scope>
    <source>
        <strain evidence="3">CHO K1 cell line</strain>
    </source>
</reference>
<evidence type="ECO:0000313" key="3">
    <source>
        <dbReference type="Proteomes" id="UP000001075"/>
    </source>
</evidence>
<proteinExistence type="predicted"/>
<dbReference type="InParanoid" id="G3IQ11"/>
<keyword evidence="1" id="KW-1133">Transmembrane helix</keyword>
<gene>
    <name evidence="2" type="ORF">I79_026096</name>
</gene>
<feature type="transmembrane region" description="Helical" evidence="1">
    <location>
        <begin position="15"/>
        <end position="37"/>
    </location>
</feature>
<accession>G3IQ11</accession>
<evidence type="ECO:0000313" key="2">
    <source>
        <dbReference type="EMBL" id="EGV91260.1"/>
    </source>
</evidence>
<dbReference type="AlphaFoldDB" id="G3IQ11"/>
<name>G3IQ11_CRIGR</name>
<sequence length="50" mass="5989">MLKQSFPNNNNNNNVWFEMVATTDLILPQIYLVVFFFSPKHSYRENPGRR</sequence>